<name>A0A5C6P0V4_9TELE</name>
<dbReference type="InterPro" id="IPR036869">
    <property type="entry name" value="J_dom_sf"/>
</dbReference>
<keyword evidence="4" id="KW-1185">Reference proteome</keyword>
<proteinExistence type="predicted"/>
<dbReference type="PANTHER" id="PTHR45168">
    <property type="entry name" value="DNAJ HOMOLOG SUBFAMILY B MEMBER 2"/>
    <property type="match status" value="1"/>
</dbReference>
<organism evidence="3 4">
    <name type="scientific">Takifugu flavidus</name>
    <name type="common">sansaifugu</name>
    <dbReference type="NCBI Taxonomy" id="433684"/>
    <lineage>
        <taxon>Eukaryota</taxon>
        <taxon>Metazoa</taxon>
        <taxon>Chordata</taxon>
        <taxon>Craniata</taxon>
        <taxon>Vertebrata</taxon>
        <taxon>Euteleostomi</taxon>
        <taxon>Actinopterygii</taxon>
        <taxon>Neopterygii</taxon>
        <taxon>Teleostei</taxon>
        <taxon>Neoteleostei</taxon>
        <taxon>Acanthomorphata</taxon>
        <taxon>Eupercaria</taxon>
        <taxon>Tetraodontiformes</taxon>
        <taxon>Tetradontoidea</taxon>
        <taxon>Tetraodontidae</taxon>
        <taxon>Takifugu</taxon>
    </lineage>
</organism>
<dbReference type="InterPro" id="IPR001623">
    <property type="entry name" value="DnaJ_domain"/>
</dbReference>
<dbReference type="PROSITE" id="PS50076">
    <property type="entry name" value="DNAJ_2"/>
    <property type="match status" value="1"/>
</dbReference>
<dbReference type="Pfam" id="PF00226">
    <property type="entry name" value="DnaJ"/>
    <property type="match status" value="1"/>
</dbReference>
<dbReference type="CDD" id="cd06257">
    <property type="entry name" value="DnaJ"/>
    <property type="match status" value="1"/>
</dbReference>
<keyword evidence="1" id="KW-0143">Chaperone</keyword>
<gene>
    <name evidence="3" type="ORF">D4764_15G0008260</name>
</gene>
<evidence type="ECO:0000313" key="4">
    <source>
        <dbReference type="Proteomes" id="UP000324091"/>
    </source>
</evidence>
<accession>A0A5C6P0V4</accession>
<evidence type="ECO:0000313" key="3">
    <source>
        <dbReference type="EMBL" id="TWW73432.1"/>
    </source>
</evidence>
<dbReference type="GO" id="GO:0051082">
    <property type="term" value="F:unfolded protein binding"/>
    <property type="evidence" value="ECO:0007669"/>
    <property type="project" value="InterPro"/>
</dbReference>
<sequence>MVEYYQILGVRRDASAEDIKKAYRKLALKWHPDKNPENKEEAEKKFKELSEAYEVLSDANKKSIYDRYGKEGLTGNNTGRGVDPFGDDPFFGNSRRHHGRADHSRIGGTFFGGFGFPPFGAGFSPFDPGFTSFGSMSTMGSLGGGGFTSFSSTSFGGGGGHGGGQGGGMGNFRSVSTSTKIIDGRRITTKRIVENGQERVEVEEDGQLRSLTINGKVQLLRLEQK</sequence>
<dbReference type="Proteomes" id="UP000324091">
    <property type="component" value="Chromosome 15"/>
</dbReference>
<dbReference type="PANTHER" id="PTHR45168:SF3">
    <property type="entry name" value="DNAJ HEAT SHOCK PROTEIN FAMILY (HSP40) MEMBER B2"/>
    <property type="match status" value="1"/>
</dbReference>
<feature type="domain" description="J" evidence="2">
    <location>
        <begin position="3"/>
        <end position="69"/>
    </location>
</feature>
<dbReference type="InterPro" id="IPR018253">
    <property type="entry name" value="DnaJ_domain_CS"/>
</dbReference>
<dbReference type="PRINTS" id="PR00625">
    <property type="entry name" value="JDOMAIN"/>
</dbReference>
<dbReference type="EMBL" id="RHFK02000007">
    <property type="protein sequence ID" value="TWW73432.1"/>
    <property type="molecule type" value="Genomic_DNA"/>
</dbReference>
<dbReference type="Gene3D" id="1.10.287.110">
    <property type="entry name" value="DnaJ domain"/>
    <property type="match status" value="1"/>
</dbReference>
<dbReference type="AlphaFoldDB" id="A0A5C6P0V4"/>
<evidence type="ECO:0000256" key="1">
    <source>
        <dbReference type="ARBA" id="ARBA00023186"/>
    </source>
</evidence>
<dbReference type="SMART" id="SM00271">
    <property type="entry name" value="DnaJ"/>
    <property type="match status" value="1"/>
</dbReference>
<dbReference type="GO" id="GO:0030544">
    <property type="term" value="F:Hsp70 protein binding"/>
    <property type="evidence" value="ECO:0007669"/>
    <property type="project" value="InterPro"/>
</dbReference>
<reference evidence="3 4" key="1">
    <citation type="submission" date="2019-04" db="EMBL/GenBank/DDBJ databases">
        <title>Chromosome genome assembly for Takifugu flavidus.</title>
        <authorList>
            <person name="Xiao S."/>
        </authorList>
    </citation>
    <scope>NUCLEOTIDE SEQUENCE [LARGE SCALE GENOMIC DNA]</scope>
    <source>
        <strain evidence="3">HTHZ2018</strain>
        <tissue evidence="3">Muscle</tissue>
    </source>
</reference>
<dbReference type="InterPro" id="IPR043183">
    <property type="entry name" value="DNJB2/6-like"/>
</dbReference>
<protein>
    <submittedName>
        <fullName evidence="3">DnaJ-like protein subfamily B member 6-A</fullName>
    </submittedName>
</protein>
<dbReference type="SUPFAM" id="SSF46565">
    <property type="entry name" value="Chaperone J-domain"/>
    <property type="match status" value="1"/>
</dbReference>
<dbReference type="PROSITE" id="PS00636">
    <property type="entry name" value="DNAJ_1"/>
    <property type="match status" value="1"/>
</dbReference>
<evidence type="ECO:0000259" key="2">
    <source>
        <dbReference type="PROSITE" id="PS50076"/>
    </source>
</evidence>
<comment type="caution">
    <text evidence="3">The sequence shown here is derived from an EMBL/GenBank/DDBJ whole genome shotgun (WGS) entry which is preliminary data.</text>
</comment>